<dbReference type="Pfam" id="PF00534">
    <property type="entry name" value="Glycos_transf_1"/>
    <property type="match status" value="1"/>
</dbReference>
<evidence type="ECO:0000313" key="4">
    <source>
        <dbReference type="Proteomes" id="UP000027665"/>
    </source>
</evidence>
<name>A0A073IVT5_9BACT</name>
<dbReference type="AlphaFoldDB" id="A0A073IVT5"/>
<reference evidence="3 4" key="1">
    <citation type="submission" date="2014-04" db="EMBL/GenBank/DDBJ databases">
        <title>Draft Genome Sequence of Synergistes jonesii.</title>
        <authorList>
            <person name="Coil D.A."/>
            <person name="Eisen J.A."/>
            <person name="Holland-Moritz H.E."/>
        </authorList>
    </citation>
    <scope>NUCLEOTIDE SEQUENCE [LARGE SCALE GENOMIC DNA]</scope>
    <source>
        <strain evidence="3 4">78-1</strain>
    </source>
</reference>
<dbReference type="GO" id="GO:0016758">
    <property type="term" value="F:hexosyltransferase activity"/>
    <property type="evidence" value="ECO:0007669"/>
    <property type="project" value="TreeGrafter"/>
</dbReference>
<evidence type="ECO:0000259" key="1">
    <source>
        <dbReference type="Pfam" id="PF00534"/>
    </source>
</evidence>
<organism evidence="3 4">
    <name type="scientific">Synergistes jonesii</name>
    <dbReference type="NCBI Taxonomy" id="2754"/>
    <lineage>
        <taxon>Bacteria</taxon>
        <taxon>Thermotogati</taxon>
        <taxon>Synergistota</taxon>
        <taxon>Synergistia</taxon>
        <taxon>Synergistales</taxon>
        <taxon>Synergistaceae</taxon>
        <taxon>Synergistes</taxon>
    </lineage>
</organism>
<accession>A0A073IVT5</accession>
<dbReference type="GeneID" id="90982426"/>
<comment type="caution">
    <text evidence="3">The sequence shown here is derived from an EMBL/GenBank/DDBJ whole genome shotgun (WGS) entry which is preliminary data.</text>
</comment>
<dbReference type="PANTHER" id="PTHR45947">
    <property type="entry name" value="SULFOQUINOVOSYL TRANSFERASE SQD2"/>
    <property type="match status" value="1"/>
</dbReference>
<dbReference type="SUPFAM" id="SSF53756">
    <property type="entry name" value="UDP-Glycosyltransferase/glycogen phosphorylase"/>
    <property type="match status" value="1"/>
</dbReference>
<dbReference type="InterPro" id="IPR050194">
    <property type="entry name" value="Glycosyltransferase_grp1"/>
</dbReference>
<dbReference type="OrthoDB" id="9806653at2"/>
<dbReference type="Proteomes" id="UP000027665">
    <property type="component" value="Unassembled WGS sequence"/>
</dbReference>
<feature type="domain" description="Glycosyl transferase family 1" evidence="1">
    <location>
        <begin position="187"/>
        <end position="329"/>
    </location>
</feature>
<dbReference type="PANTHER" id="PTHR45947:SF3">
    <property type="entry name" value="SULFOQUINOVOSYL TRANSFERASE SQD2"/>
    <property type="match status" value="1"/>
</dbReference>
<dbReference type="STRING" id="2754.EH55_01825"/>
<dbReference type="Pfam" id="PF13439">
    <property type="entry name" value="Glyco_transf_4"/>
    <property type="match status" value="1"/>
</dbReference>
<gene>
    <name evidence="3" type="ORF">EH55_01825</name>
</gene>
<dbReference type="EMBL" id="JMKI01000002">
    <property type="protein sequence ID" value="KEJ93536.1"/>
    <property type="molecule type" value="Genomic_DNA"/>
</dbReference>
<evidence type="ECO:0000313" key="3">
    <source>
        <dbReference type="EMBL" id="KEJ93536.1"/>
    </source>
</evidence>
<feature type="domain" description="Glycosyltransferase subfamily 4-like N-terminal" evidence="2">
    <location>
        <begin position="22"/>
        <end position="171"/>
    </location>
</feature>
<evidence type="ECO:0008006" key="5">
    <source>
        <dbReference type="Google" id="ProtNLM"/>
    </source>
</evidence>
<dbReference type="Gene3D" id="3.40.50.2000">
    <property type="entry name" value="Glycogen Phosphorylase B"/>
    <property type="match status" value="2"/>
</dbReference>
<dbReference type="RefSeq" id="WP_037974021.1">
    <property type="nucleotide sequence ID" value="NZ_JMKI01000002.1"/>
</dbReference>
<dbReference type="InterPro" id="IPR028098">
    <property type="entry name" value="Glyco_trans_4-like_N"/>
</dbReference>
<dbReference type="eggNOG" id="COG0438">
    <property type="taxonomic scope" value="Bacteria"/>
</dbReference>
<evidence type="ECO:0000259" key="2">
    <source>
        <dbReference type="Pfam" id="PF13439"/>
    </source>
</evidence>
<protein>
    <recommendedName>
        <fullName evidence="5">Glycosyl transferase family 1</fullName>
    </recommendedName>
</protein>
<dbReference type="InterPro" id="IPR001296">
    <property type="entry name" value="Glyco_trans_1"/>
</dbReference>
<proteinExistence type="predicted"/>
<keyword evidence="4" id="KW-1185">Reference proteome</keyword>
<dbReference type="PATRIC" id="fig|2754.20.peg.325"/>
<sequence length="367" mass="40617">MPKLLIAATAALTLRSFLLPHARRMREEGWTVDGAARGILEDEACKGAFDSRFEVEWVRDPRDALSLARSYRRIRQIVRAGRYDIVHVHTPVAAAVTRFALKNFGAAERPKAIYTAHGFHFFSGAPLKNWLLFYPVEKYLSRFTELLITINAEDYVRARGFAAKRVEYLPGVGVDVARFRDCREAADRSALGVPEGAYMLLSAGELNANKNHAEVLRALARIGDREIHYVIAGDGPLRAELRSRAAELGVGAQLHLAGYRHDMPELYRSADCFVLPSKREGLPVALMEAAASGLPLICSRIRGSVDVAAKYPDCRLYESGDTDALAALLRVRPKRGENGTHSLPEEIFGLRAATETSARLYKELLGS</sequence>